<evidence type="ECO:0000313" key="2">
    <source>
        <dbReference type="EMBL" id="GIY07576.1"/>
    </source>
</evidence>
<feature type="transmembrane region" description="Helical" evidence="1">
    <location>
        <begin position="28"/>
        <end position="48"/>
    </location>
</feature>
<dbReference type="Proteomes" id="UP001054945">
    <property type="component" value="Unassembled WGS sequence"/>
</dbReference>
<proteinExistence type="predicted"/>
<gene>
    <name evidence="2" type="ORF">CEXT_601411</name>
</gene>
<keyword evidence="1" id="KW-0812">Transmembrane</keyword>
<keyword evidence="1" id="KW-0472">Membrane</keyword>
<dbReference type="AlphaFoldDB" id="A0AAV4QF61"/>
<reference evidence="2 3" key="1">
    <citation type="submission" date="2021-06" db="EMBL/GenBank/DDBJ databases">
        <title>Caerostris extrusa draft genome.</title>
        <authorList>
            <person name="Kono N."/>
            <person name="Arakawa K."/>
        </authorList>
    </citation>
    <scope>NUCLEOTIDE SEQUENCE [LARGE SCALE GENOMIC DNA]</scope>
</reference>
<keyword evidence="3" id="KW-1185">Reference proteome</keyword>
<protein>
    <submittedName>
        <fullName evidence="2">Uncharacterized protein</fullName>
    </submittedName>
</protein>
<accession>A0AAV4QF61</accession>
<sequence length="198" mass="21723">MSGRIRPGAHLTPNGRPCGPPSHSLPSFFFSVRGVIIVLIRGFVAFLLQSLGAYQKIGRAFPLAAVANELYGAMSLPSQGCVSQACTTPILAGLGLVCRTSRKAGQSDSSKLTKKLHWISVDEPLWHPLDINMHPSIRLTSIFSEKGIFLDGSFAGEQESFSGGELGFIREVFLAGCRIYSRFFRWPRYAKRILHLSV</sequence>
<evidence type="ECO:0000256" key="1">
    <source>
        <dbReference type="SAM" id="Phobius"/>
    </source>
</evidence>
<name>A0AAV4QF61_CAEEX</name>
<evidence type="ECO:0000313" key="3">
    <source>
        <dbReference type="Proteomes" id="UP001054945"/>
    </source>
</evidence>
<keyword evidence="1" id="KW-1133">Transmembrane helix</keyword>
<comment type="caution">
    <text evidence="2">The sequence shown here is derived from an EMBL/GenBank/DDBJ whole genome shotgun (WGS) entry which is preliminary data.</text>
</comment>
<dbReference type="EMBL" id="BPLR01006125">
    <property type="protein sequence ID" value="GIY07576.1"/>
    <property type="molecule type" value="Genomic_DNA"/>
</dbReference>
<organism evidence="2 3">
    <name type="scientific">Caerostris extrusa</name>
    <name type="common">Bark spider</name>
    <name type="synonym">Caerostris bankana</name>
    <dbReference type="NCBI Taxonomy" id="172846"/>
    <lineage>
        <taxon>Eukaryota</taxon>
        <taxon>Metazoa</taxon>
        <taxon>Ecdysozoa</taxon>
        <taxon>Arthropoda</taxon>
        <taxon>Chelicerata</taxon>
        <taxon>Arachnida</taxon>
        <taxon>Araneae</taxon>
        <taxon>Araneomorphae</taxon>
        <taxon>Entelegynae</taxon>
        <taxon>Araneoidea</taxon>
        <taxon>Araneidae</taxon>
        <taxon>Caerostris</taxon>
    </lineage>
</organism>